<dbReference type="PANTHER" id="PTHR11063:SF8">
    <property type="entry name" value="DELTA-1-PYRROLINE-5-CARBOXYLATE SYNTHASE"/>
    <property type="match status" value="1"/>
</dbReference>
<dbReference type="CDD" id="cd07079">
    <property type="entry name" value="ALDH_F18-19_ProA-GPR"/>
    <property type="match status" value="1"/>
</dbReference>
<comment type="subcellular location">
    <subcellularLocation>
        <location evidence="7">Cytoplasm</location>
    </subcellularLocation>
</comment>
<dbReference type="InterPro" id="IPR012134">
    <property type="entry name" value="Glu-5-SA_DH"/>
</dbReference>
<dbReference type="InterPro" id="IPR015590">
    <property type="entry name" value="Aldehyde_DH_dom"/>
</dbReference>
<gene>
    <name evidence="7" type="primary">proA</name>
    <name evidence="9" type="ORF">PPG34_03535</name>
</gene>
<accession>A0ABU3K4W8</accession>
<comment type="pathway">
    <text evidence="1 7">Amino-acid biosynthesis; L-proline biosynthesis; L-glutamate 5-semialdehyde from L-glutamate: step 2/2.</text>
</comment>
<sequence length="451" mass="49358">MLEVPIKMHIQNLARQANLAARPLSFLSSQQRTLALEAMAEQLELRVDEVVAGNRKDLDAIPKDLGTEEYRKIRDRVTVTKDDVLEIVETIRRVCAEPDPIGQETQGWMSVDGLQVSRIRVPMGVIGIISELGPDVSAESIAMCLRSGNVCILRGGKEWFLTNSALVRVLKEAAQTQGIPEGAITFIDRPEREGVLELTRLTKLVNGVIPRGKTGLRKAVMEQSRVPVLGYDGGLCHVYIDRDADLPLAQGVVVNSKIQDPLASNSADTLLVHQGISRQLLPGLLRRLLSEFKVDLKGCPKTTSLMGIMEMTGHKGIELAKEEDWGQKVQSLTLAIKVVASLDEAIEHIGAYGPGHTDTIVTRDYETAMRFVREVDSSGVLVNASTRLHSGSELGLGPEIGMNTTHFHIRGPLTLQSLTVEKVVGLGTGQLRHPHPVPTEYQDAMMLSAKF</sequence>
<keyword evidence="4 7" id="KW-0521">NADP</keyword>
<dbReference type="PIRSF" id="PIRSF000151">
    <property type="entry name" value="GPR"/>
    <property type="match status" value="1"/>
</dbReference>
<keyword evidence="5 7" id="KW-0560">Oxidoreductase</keyword>
<keyword evidence="2 7" id="KW-0028">Amino-acid biosynthesis</keyword>
<keyword evidence="10" id="KW-1185">Reference proteome</keyword>
<evidence type="ECO:0000256" key="5">
    <source>
        <dbReference type="ARBA" id="ARBA00023002"/>
    </source>
</evidence>
<evidence type="ECO:0000256" key="3">
    <source>
        <dbReference type="ARBA" id="ARBA00022650"/>
    </source>
</evidence>
<dbReference type="SUPFAM" id="SSF53720">
    <property type="entry name" value="ALDH-like"/>
    <property type="match status" value="1"/>
</dbReference>
<dbReference type="Gene3D" id="3.40.309.10">
    <property type="entry name" value="Aldehyde Dehydrogenase, Chain A, domain 2"/>
    <property type="match status" value="1"/>
</dbReference>
<comment type="catalytic activity">
    <reaction evidence="6 7">
        <text>L-glutamate 5-semialdehyde + phosphate + NADP(+) = L-glutamyl 5-phosphate + NADPH + H(+)</text>
        <dbReference type="Rhea" id="RHEA:19541"/>
        <dbReference type="ChEBI" id="CHEBI:15378"/>
        <dbReference type="ChEBI" id="CHEBI:43474"/>
        <dbReference type="ChEBI" id="CHEBI:57783"/>
        <dbReference type="ChEBI" id="CHEBI:58066"/>
        <dbReference type="ChEBI" id="CHEBI:58274"/>
        <dbReference type="ChEBI" id="CHEBI:58349"/>
        <dbReference type="EC" id="1.2.1.41"/>
    </reaction>
</comment>
<dbReference type="Pfam" id="PF00171">
    <property type="entry name" value="Aldedh"/>
    <property type="match status" value="1"/>
</dbReference>
<evidence type="ECO:0000256" key="4">
    <source>
        <dbReference type="ARBA" id="ARBA00022857"/>
    </source>
</evidence>
<dbReference type="NCBIfam" id="TIGR00407">
    <property type="entry name" value="proA"/>
    <property type="match status" value="1"/>
</dbReference>
<evidence type="ECO:0000259" key="8">
    <source>
        <dbReference type="Pfam" id="PF00171"/>
    </source>
</evidence>
<dbReference type="EMBL" id="JAQOUE010000001">
    <property type="protein sequence ID" value="MDT7041405.1"/>
    <property type="molecule type" value="Genomic_DNA"/>
</dbReference>
<dbReference type="InterPro" id="IPR016161">
    <property type="entry name" value="Ald_DH/histidinol_DH"/>
</dbReference>
<dbReference type="EC" id="1.2.1.41" evidence="7"/>
<keyword evidence="3 7" id="KW-0641">Proline biosynthesis</keyword>
<dbReference type="Proteomes" id="UP001250932">
    <property type="component" value="Unassembled WGS sequence"/>
</dbReference>
<evidence type="ECO:0000256" key="2">
    <source>
        <dbReference type="ARBA" id="ARBA00022605"/>
    </source>
</evidence>
<organism evidence="9 10">
    <name type="scientific">Candidatus Nitronereus thalassa</name>
    <dbReference type="NCBI Taxonomy" id="3020898"/>
    <lineage>
        <taxon>Bacteria</taxon>
        <taxon>Pseudomonadati</taxon>
        <taxon>Nitrospirota</taxon>
        <taxon>Nitrospiria</taxon>
        <taxon>Nitrospirales</taxon>
        <taxon>Nitrospiraceae</taxon>
        <taxon>Candidatus Nitronereus</taxon>
    </lineage>
</organism>
<dbReference type="NCBIfam" id="NF001221">
    <property type="entry name" value="PRK00197.1"/>
    <property type="match status" value="1"/>
</dbReference>
<comment type="function">
    <text evidence="7">Catalyzes the NADPH-dependent reduction of L-glutamate 5-phosphate into L-glutamate 5-semialdehyde and phosphate. The product spontaneously undergoes cyclization to form 1-pyrroline-5-carboxylate.</text>
</comment>
<dbReference type="Gene3D" id="3.40.605.10">
    <property type="entry name" value="Aldehyde Dehydrogenase, Chain A, domain 1"/>
    <property type="match status" value="1"/>
</dbReference>
<keyword evidence="7" id="KW-0963">Cytoplasm</keyword>
<proteinExistence type="inferred from homology"/>
<dbReference type="InterPro" id="IPR016163">
    <property type="entry name" value="Ald_DH_C"/>
</dbReference>
<evidence type="ECO:0000313" key="10">
    <source>
        <dbReference type="Proteomes" id="UP001250932"/>
    </source>
</evidence>
<evidence type="ECO:0000256" key="6">
    <source>
        <dbReference type="ARBA" id="ARBA00049024"/>
    </source>
</evidence>
<protein>
    <recommendedName>
        <fullName evidence="7">Gamma-glutamyl phosphate reductase</fullName>
        <shortName evidence="7">GPR</shortName>
        <ecNumber evidence="7">1.2.1.41</ecNumber>
    </recommendedName>
    <alternativeName>
        <fullName evidence="7">Glutamate-5-semialdehyde dehydrogenase</fullName>
    </alternativeName>
    <alternativeName>
        <fullName evidence="7">Glutamyl-gamma-semialdehyde dehydrogenase</fullName>
        <shortName evidence="7">GSA dehydrogenase</shortName>
    </alternativeName>
</protein>
<evidence type="ECO:0000256" key="1">
    <source>
        <dbReference type="ARBA" id="ARBA00004985"/>
    </source>
</evidence>
<dbReference type="InterPro" id="IPR000965">
    <property type="entry name" value="GPR_dom"/>
</dbReference>
<evidence type="ECO:0000313" key="9">
    <source>
        <dbReference type="EMBL" id="MDT7041405.1"/>
    </source>
</evidence>
<reference evidence="9 10" key="1">
    <citation type="journal article" date="2023" name="ISME J.">
        <title>Cultivation and genomic characterization of novel and ubiquitous marine nitrite-oxidizing bacteria from the Nitrospirales.</title>
        <authorList>
            <person name="Mueller A.J."/>
            <person name="Daebeler A."/>
            <person name="Herbold C.W."/>
            <person name="Kirkegaard R.H."/>
            <person name="Daims H."/>
        </authorList>
    </citation>
    <scope>NUCLEOTIDE SEQUENCE [LARGE SCALE GENOMIC DNA]</scope>
    <source>
        <strain evidence="9 10">EB</strain>
    </source>
</reference>
<comment type="caution">
    <text evidence="9">The sequence shown here is derived from an EMBL/GenBank/DDBJ whole genome shotgun (WGS) entry which is preliminary data.</text>
</comment>
<comment type="similarity">
    <text evidence="7">Belongs to the gamma-glutamyl phosphate reductase family.</text>
</comment>
<dbReference type="HAMAP" id="MF_00412">
    <property type="entry name" value="ProA"/>
    <property type="match status" value="1"/>
</dbReference>
<dbReference type="PANTHER" id="PTHR11063">
    <property type="entry name" value="GLUTAMATE SEMIALDEHYDE DEHYDROGENASE"/>
    <property type="match status" value="1"/>
</dbReference>
<dbReference type="GO" id="GO:0004350">
    <property type="term" value="F:glutamate-5-semialdehyde dehydrogenase activity"/>
    <property type="evidence" value="ECO:0007669"/>
    <property type="project" value="UniProtKB-EC"/>
</dbReference>
<dbReference type="RefSeq" id="WP_313831759.1">
    <property type="nucleotide sequence ID" value="NZ_JAQOUE010000001.1"/>
</dbReference>
<feature type="domain" description="Aldehyde dehydrogenase" evidence="8">
    <location>
        <begin position="75"/>
        <end position="288"/>
    </location>
</feature>
<evidence type="ECO:0000256" key="7">
    <source>
        <dbReference type="HAMAP-Rule" id="MF_00412"/>
    </source>
</evidence>
<name>A0ABU3K4W8_9BACT</name>
<dbReference type="InterPro" id="IPR016162">
    <property type="entry name" value="Ald_DH_N"/>
</dbReference>